<evidence type="ECO:0000313" key="2">
    <source>
        <dbReference type="Proteomes" id="UP001552527"/>
    </source>
</evidence>
<dbReference type="EMBL" id="JBFATE010000005">
    <property type="protein sequence ID" value="MEV5246281.1"/>
    <property type="molecule type" value="Genomic_DNA"/>
</dbReference>
<keyword evidence="2" id="KW-1185">Reference proteome</keyword>
<comment type="caution">
    <text evidence="1">The sequence shown here is derived from an EMBL/GenBank/DDBJ whole genome shotgun (WGS) entry which is preliminary data.</text>
</comment>
<name>A0ABV3JDQ4_9ACTN</name>
<dbReference type="RefSeq" id="WP_364021395.1">
    <property type="nucleotide sequence ID" value="NZ_JBFATD010000008.1"/>
</dbReference>
<protein>
    <submittedName>
        <fullName evidence="1">Uncharacterized protein</fullName>
    </submittedName>
</protein>
<evidence type="ECO:0000313" key="1">
    <source>
        <dbReference type="EMBL" id="MEV5246281.1"/>
    </source>
</evidence>
<sequence length="71" mass="7655">MIVAARSGPRGQIVEHVRPAGELDPLQAERPAEGRRRRPVQRLITGNVTVTTVPTAVTTVRRIAAPAPLPE</sequence>
<dbReference type="Proteomes" id="UP001552527">
    <property type="component" value="Unassembled WGS sequence"/>
</dbReference>
<organism evidence="1 2">
    <name type="scientific">Streptomyces werraensis</name>
    <dbReference type="NCBI Taxonomy" id="68284"/>
    <lineage>
        <taxon>Bacteria</taxon>
        <taxon>Bacillati</taxon>
        <taxon>Actinomycetota</taxon>
        <taxon>Actinomycetes</taxon>
        <taxon>Kitasatosporales</taxon>
        <taxon>Streptomycetaceae</taxon>
        <taxon>Streptomyces</taxon>
    </lineage>
</organism>
<proteinExistence type="predicted"/>
<gene>
    <name evidence="1" type="ORF">AB0K95_13540</name>
</gene>
<accession>A0ABV3JDQ4</accession>
<reference evidence="1 2" key="1">
    <citation type="submission" date="2024-06" db="EMBL/GenBank/DDBJ databases">
        <title>The Natural Products Discovery Center: Release of the First 8490 Sequenced Strains for Exploring Actinobacteria Biosynthetic Diversity.</title>
        <authorList>
            <person name="Kalkreuter E."/>
            <person name="Kautsar S.A."/>
            <person name="Yang D."/>
            <person name="Bader C.D."/>
            <person name="Teijaro C.N."/>
            <person name="Fluegel L."/>
            <person name="Davis C.M."/>
            <person name="Simpson J.R."/>
            <person name="Lauterbach L."/>
            <person name="Steele A.D."/>
            <person name="Gui C."/>
            <person name="Meng S."/>
            <person name="Li G."/>
            <person name="Viehrig K."/>
            <person name="Ye F."/>
            <person name="Su P."/>
            <person name="Kiefer A.F."/>
            <person name="Nichols A."/>
            <person name="Cepeda A.J."/>
            <person name="Yan W."/>
            <person name="Fan B."/>
            <person name="Jiang Y."/>
            <person name="Adhikari A."/>
            <person name="Zheng C.-J."/>
            <person name="Schuster L."/>
            <person name="Cowan T.M."/>
            <person name="Smanski M.J."/>
            <person name="Chevrette M.G."/>
            <person name="De Carvalho L.P.S."/>
            <person name="Shen B."/>
        </authorList>
    </citation>
    <scope>NUCLEOTIDE SEQUENCE [LARGE SCALE GENOMIC DNA]</scope>
    <source>
        <strain evidence="1 2">NPDC052768</strain>
    </source>
</reference>